<keyword evidence="4" id="KW-0732">Signal</keyword>
<dbReference type="Gene3D" id="2.60.120.290">
    <property type="entry name" value="Spermadhesin, CUB domain"/>
    <property type="match status" value="2"/>
</dbReference>
<feature type="binding site" evidence="12">
    <location>
        <position position="212"/>
    </location>
    <ligand>
        <name>Zn(2+)</name>
        <dbReference type="ChEBI" id="CHEBI:29105"/>
        <note>catalytic</note>
    </ligand>
</feature>
<evidence type="ECO:0000256" key="7">
    <source>
        <dbReference type="ARBA" id="ARBA00023049"/>
    </source>
</evidence>
<evidence type="ECO:0000256" key="2">
    <source>
        <dbReference type="ARBA" id="ARBA00022670"/>
    </source>
</evidence>
<reference evidence="16" key="1">
    <citation type="thesis" date="2020" institute="ProQuest LLC" country="789 East Eisenhower Parkway, Ann Arbor, MI, USA">
        <title>Comparative Genomics and Chromosome Evolution.</title>
        <authorList>
            <person name="Mudd A.B."/>
        </authorList>
    </citation>
    <scope>NUCLEOTIDE SEQUENCE</scope>
    <source>
        <strain evidence="16">237g6f4</strain>
        <tissue evidence="16">Blood</tissue>
    </source>
</reference>
<keyword evidence="5 12" id="KW-0378">Hydrolase</keyword>
<evidence type="ECO:0000256" key="12">
    <source>
        <dbReference type="PROSITE-ProRule" id="PRU01211"/>
    </source>
</evidence>
<dbReference type="Pfam" id="PF01400">
    <property type="entry name" value="Astacin"/>
    <property type="match status" value="1"/>
</dbReference>
<comment type="cofactor">
    <cofactor evidence="12 13">
        <name>Zn(2+)</name>
        <dbReference type="ChEBI" id="CHEBI:29105"/>
    </cofactor>
    <text evidence="12 13">Binds 1 zinc ion per subunit.</text>
</comment>
<dbReference type="SUPFAM" id="SSF49854">
    <property type="entry name" value="Spermadhesin, CUB domain"/>
    <property type="match status" value="2"/>
</dbReference>
<evidence type="ECO:0000313" key="17">
    <source>
        <dbReference type="Proteomes" id="UP000824782"/>
    </source>
</evidence>
<evidence type="ECO:0000256" key="3">
    <source>
        <dbReference type="ARBA" id="ARBA00022723"/>
    </source>
</evidence>
<name>A0AAV7C4Z0_ENGPU</name>
<sequence>MGLIELLVAAAPVGLSRLELSMERSSVLRICLSWCLLATSIPLPLHNSEFETSRNLLKGDPGMSRLAEDSTRIKMKRSAEVVPEDNRTVGEMIEKANKDPQHPLFEGDERFRLGRSARECSTCLWPKSFNGTVNVPYIISPVFTNFEKSLFVMAMKEFETMTCVKFVYRTTEYDYVNIENQANCWSYIGRLGGMQSLGLNMPNCIKYNLIQHELMHALGFYHEHTRRDRDNYIEVMWQNIPPVHHLLFKLDDGNIQNMPYDYSSIMHYSNYVYSKEPGLPSMVPKPDPSVAVGQSIGLVDMDIRKINSLYNCDLCRKKLFAPGSFVFDSSSSETIVETCFYLIQSTYKVLLQLAEINLPSSPDCIHGYIKIYDGVSTSSPVFLKKTCGKVVVPPLTSSGNLILIEIGKTQPFARMRFIAIYETVKYGATIMTENEILSSPGFPSFYPNNANLYYSIVAPVGNRVSLNFTFFKMPPSPMCFVDHLTIYDGPAINSQVLGTFCGAVAAPTSFISTGNVVVLHFQSGDTKGYNGFIADYKFVNSR</sequence>
<dbReference type="Proteomes" id="UP000824782">
    <property type="component" value="Unassembled WGS sequence"/>
</dbReference>
<evidence type="ECO:0000256" key="1">
    <source>
        <dbReference type="ARBA" id="ARBA00022490"/>
    </source>
</evidence>
<organism evidence="16 17">
    <name type="scientific">Engystomops pustulosus</name>
    <name type="common">Tungara frog</name>
    <name type="synonym">Physalaemus pustulosus</name>
    <dbReference type="NCBI Taxonomy" id="76066"/>
    <lineage>
        <taxon>Eukaryota</taxon>
        <taxon>Metazoa</taxon>
        <taxon>Chordata</taxon>
        <taxon>Craniata</taxon>
        <taxon>Vertebrata</taxon>
        <taxon>Euteleostomi</taxon>
        <taxon>Amphibia</taxon>
        <taxon>Batrachia</taxon>
        <taxon>Anura</taxon>
        <taxon>Neobatrachia</taxon>
        <taxon>Hyloidea</taxon>
        <taxon>Leptodactylidae</taxon>
        <taxon>Leiuperinae</taxon>
        <taxon>Engystomops</taxon>
    </lineage>
</organism>
<dbReference type="PANTHER" id="PTHR10127">
    <property type="entry name" value="DISCOIDIN, CUB, EGF, LAMININ , AND ZINC METALLOPROTEASE DOMAIN CONTAINING"/>
    <property type="match status" value="1"/>
</dbReference>
<dbReference type="InterPro" id="IPR000859">
    <property type="entry name" value="CUB_dom"/>
</dbReference>
<comment type="caution">
    <text evidence="16">The sequence shown here is derived from an EMBL/GenBank/DDBJ whole genome shotgun (WGS) entry which is preliminary data.</text>
</comment>
<feature type="domain" description="Peptidase M12A" evidence="15">
    <location>
        <begin position="115"/>
        <end position="313"/>
    </location>
</feature>
<dbReference type="SMART" id="SM00235">
    <property type="entry name" value="ZnMc"/>
    <property type="match status" value="1"/>
</dbReference>
<keyword evidence="17" id="KW-1185">Reference proteome</keyword>
<dbReference type="SUPFAM" id="SSF55486">
    <property type="entry name" value="Metalloproteases ('zincins'), catalytic domain"/>
    <property type="match status" value="1"/>
</dbReference>
<feature type="active site" evidence="12">
    <location>
        <position position="213"/>
    </location>
</feature>
<keyword evidence="6 12" id="KW-0862">Zinc</keyword>
<feature type="domain" description="CUB" evidence="14">
    <location>
        <begin position="315"/>
        <end position="424"/>
    </location>
</feature>
<gene>
    <name evidence="16" type="ORF">GDO81_007106</name>
</gene>
<evidence type="ECO:0000256" key="5">
    <source>
        <dbReference type="ARBA" id="ARBA00022801"/>
    </source>
</evidence>
<evidence type="ECO:0000259" key="14">
    <source>
        <dbReference type="PROSITE" id="PS01180"/>
    </source>
</evidence>
<keyword evidence="1" id="KW-0963">Cytoplasm</keyword>
<protein>
    <recommendedName>
        <fullName evidence="13">Metalloendopeptidase</fullName>
        <ecNumber evidence="13">3.4.24.-</ecNumber>
    </recommendedName>
</protein>
<dbReference type="Pfam" id="PF00431">
    <property type="entry name" value="CUB"/>
    <property type="match status" value="2"/>
</dbReference>
<evidence type="ECO:0000256" key="6">
    <source>
        <dbReference type="ARBA" id="ARBA00022833"/>
    </source>
</evidence>
<dbReference type="GO" id="GO:0006508">
    <property type="term" value="P:proteolysis"/>
    <property type="evidence" value="ECO:0007669"/>
    <property type="project" value="UniProtKB-KW"/>
</dbReference>
<comment type="subcellular location">
    <subcellularLocation>
        <location evidence="10">Cytoplasmic vesicle</location>
        <location evidence="10">Secretory vesicle</location>
        <location evidence="10">Cortical granule</location>
    </subcellularLocation>
</comment>
<keyword evidence="2 12" id="KW-0645">Protease</keyword>
<keyword evidence="9" id="KW-1015">Disulfide bond</keyword>
<dbReference type="GO" id="GO:0008270">
    <property type="term" value="F:zinc ion binding"/>
    <property type="evidence" value="ECO:0007669"/>
    <property type="project" value="UniProtKB-UniRule"/>
</dbReference>
<dbReference type="InterPro" id="IPR006026">
    <property type="entry name" value="Peptidase_Metallo"/>
</dbReference>
<feature type="binding site" evidence="12">
    <location>
        <position position="222"/>
    </location>
    <ligand>
        <name>Zn(2+)</name>
        <dbReference type="ChEBI" id="CHEBI:29105"/>
        <note>catalytic</note>
    </ligand>
</feature>
<evidence type="ECO:0000256" key="10">
    <source>
        <dbReference type="ARBA" id="ARBA00037865"/>
    </source>
</evidence>
<keyword evidence="8" id="KW-0865">Zymogen</keyword>
<proteinExistence type="predicted"/>
<dbReference type="GO" id="GO:0004222">
    <property type="term" value="F:metalloendopeptidase activity"/>
    <property type="evidence" value="ECO:0007669"/>
    <property type="project" value="UniProtKB-UniRule"/>
</dbReference>
<feature type="binding site" evidence="12">
    <location>
        <position position="216"/>
    </location>
    <ligand>
        <name>Zn(2+)</name>
        <dbReference type="ChEBI" id="CHEBI:29105"/>
        <note>catalytic</note>
    </ligand>
</feature>
<dbReference type="InterPro" id="IPR035914">
    <property type="entry name" value="Sperma_CUB_dom_sf"/>
</dbReference>
<evidence type="ECO:0000313" key="16">
    <source>
        <dbReference type="EMBL" id="KAG8580045.1"/>
    </source>
</evidence>
<dbReference type="CDD" id="cd00041">
    <property type="entry name" value="CUB"/>
    <property type="match status" value="2"/>
</dbReference>
<dbReference type="PROSITE" id="PS01180">
    <property type="entry name" value="CUB"/>
    <property type="match status" value="2"/>
</dbReference>
<evidence type="ECO:0000256" key="4">
    <source>
        <dbReference type="ARBA" id="ARBA00022729"/>
    </source>
</evidence>
<evidence type="ECO:0000256" key="11">
    <source>
        <dbReference type="PROSITE-ProRule" id="PRU00059"/>
    </source>
</evidence>
<keyword evidence="3 12" id="KW-0479">Metal-binding</keyword>
<evidence type="ECO:0000256" key="9">
    <source>
        <dbReference type="ARBA" id="ARBA00023157"/>
    </source>
</evidence>
<dbReference type="PRINTS" id="PR00480">
    <property type="entry name" value="ASTACIN"/>
</dbReference>
<dbReference type="EC" id="3.4.24.-" evidence="13"/>
<dbReference type="InterPro" id="IPR001506">
    <property type="entry name" value="Peptidase_M12A"/>
</dbReference>
<dbReference type="PROSITE" id="PS51864">
    <property type="entry name" value="ASTACIN"/>
    <property type="match status" value="1"/>
</dbReference>
<dbReference type="InterPro" id="IPR024079">
    <property type="entry name" value="MetalloPept_cat_dom_sf"/>
</dbReference>
<dbReference type="Gene3D" id="3.40.390.10">
    <property type="entry name" value="Collagenase (Catalytic Domain)"/>
    <property type="match status" value="1"/>
</dbReference>
<evidence type="ECO:0000256" key="13">
    <source>
        <dbReference type="RuleBase" id="RU361183"/>
    </source>
</evidence>
<comment type="caution">
    <text evidence="11">Lacks conserved residue(s) required for the propagation of feature annotation.</text>
</comment>
<evidence type="ECO:0000259" key="15">
    <source>
        <dbReference type="PROSITE" id="PS51864"/>
    </source>
</evidence>
<dbReference type="PANTHER" id="PTHR10127:SF899">
    <property type="entry name" value="ASTACIN-LIKE METALLOENDOPEPTIDASE-RELATED"/>
    <property type="match status" value="1"/>
</dbReference>
<accession>A0AAV7C4Z0</accession>
<dbReference type="SMART" id="SM00042">
    <property type="entry name" value="CUB"/>
    <property type="match status" value="2"/>
</dbReference>
<dbReference type="AlphaFoldDB" id="A0AAV7C4Z0"/>
<dbReference type="EMBL" id="WNYA01000003">
    <property type="protein sequence ID" value="KAG8580045.1"/>
    <property type="molecule type" value="Genomic_DNA"/>
</dbReference>
<keyword evidence="7 12" id="KW-0482">Metalloprotease</keyword>
<dbReference type="FunFam" id="3.40.390.10:FF:000040">
    <property type="entry name" value="Metalloendopeptidase"/>
    <property type="match status" value="1"/>
</dbReference>
<feature type="domain" description="CUB" evidence="14">
    <location>
        <begin position="426"/>
        <end position="539"/>
    </location>
</feature>
<dbReference type="GO" id="GO:0060473">
    <property type="term" value="C:cortical granule"/>
    <property type="evidence" value="ECO:0007669"/>
    <property type="project" value="UniProtKB-SubCell"/>
</dbReference>
<evidence type="ECO:0000256" key="8">
    <source>
        <dbReference type="ARBA" id="ARBA00023145"/>
    </source>
</evidence>
<dbReference type="FunFam" id="2.60.120.290:FF:000005">
    <property type="entry name" value="Procollagen C-endopeptidase enhancer 1"/>
    <property type="match status" value="1"/>
</dbReference>